<proteinExistence type="predicted"/>
<evidence type="ECO:0000313" key="1">
    <source>
        <dbReference type="EMBL" id="QDT57615.1"/>
    </source>
</evidence>
<reference evidence="1 2" key="1">
    <citation type="submission" date="2019-02" db="EMBL/GenBank/DDBJ databases">
        <title>Deep-cultivation of Planctomycetes and their phenomic and genomic characterization uncovers novel biology.</title>
        <authorList>
            <person name="Wiegand S."/>
            <person name="Jogler M."/>
            <person name="Boedeker C."/>
            <person name="Pinto D."/>
            <person name="Vollmers J."/>
            <person name="Rivas-Marin E."/>
            <person name="Kohn T."/>
            <person name="Peeters S.H."/>
            <person name="Heuer A."/>
            <person name="Rast P."/>
            <person name="Oberbeckmann S."/>
            <person name="Bunk B."/>
            <person name="Jeske O."/>
            <person name="Meyerdierks A."/>
            <person name="Storesund J.E."/>
            <person name="Kallscheuer N."/>
            <person name="Luecker S."/>
            <person name="Lage O.M."/>
            <person name="Pohl T."/>
            <person name="Merkel B.J."/>
            <person name="Hornburger P."/>
            <person name="Mueller R.-W."/>
            <person name="Bruemmer F."/>
            <person name="Labrenz M."/>
            <person name="Spormann A.M."/>
            <person name="Op den Camp H."/>
            <person name="Overmann J."/>
            <person name="Amann R."/>
            <person name="Jetten M.S.M."/>
            <person name="Mascher T."/>
            <person name="Medema M.H."/>
            <person name="Devos D.P."/>
            <person name="Kaster A.-K."/>
            <person name="Ovreas L."/>
            <person name="Rohde M."/>
            <person name="Galperin M.Y."/>
            <person name="Jogler C."/>
        </authorList>
    </citation>
    <scope>NUCLEOTIDE SEQUENCE [LARGE SCALE GENOMIC DNA]</scope>
    <source>
        <strain evidence="1 2">SV_7m_r</strain>
    </source>
</reference>
<dbReference type="AlphaFoldDB" id="A0A517SNB4"/>
<accession>A0A517SNB4</accession>
<organism evidence="1 2">
    <name type="scientific">Stieleria bergensis</name>
    <dbReference type="NCBI Taxonomy" id="2528025"/>
    <lineage>
        <taxon>Bacteria</taxon>
        <taxon>Pseudomonadati</taxon>
        <taxon>Planctomycetota</taxon>
        <taxon>Planctomycetia</taxon>
        <taxon>Pirellulales</taxon>
        <taxon>Pirellulaceae</taxon>
        <taxon>Stieleria</taxon>
    </lineage>
</organism>
<dbReference type="EMBL" id="CP036272">
    <property type="protein sequence ID" value="QDT57615.1"/>
    <property type="molecule type" value="Genomic_DNA"/>
</dbReference>
<dbReference type="Proteomes" id="UP000315003">
    <property type="component" value="Chromosome"/>
</dbReference>
<evidence type="ECO:0000313" key="2">
    <source>
        <dbReference type="Proteomes" id="UP000315003"/>
    </source>
</evidence>
<sequence>MWCDCHCFDRFGPENGYSPKSLPASLPEPGALQIEGKLSGQPVLWLAGGCFSVASASAYVGDQPTGLVILANCMISEWCRFLGSD</sequence>
<name>A0A517SNB4_9BACT</name>
<keyword evidence="2" id="KW-1185">Reference proteome</keyword>
<gene>
    <name evidence="1" type="ORF">SV7mr_00980</name>
</gene>
<protein>
    <submittedName>
        <fullName evidence="1">Uncharacterized protein</fullName>
    </submittedName>
</protein>